<comment type="similarity">
    <text evidence="3">Belongs to the cytochrome P450 family.</text>
</comment>
<dbReference type="PROSITE" id="PS50216">
    <property type="entry name" value="DHHC"/>
    <property type="match status" value="1"/>
</dbReference>
<evidence type="ECO:0000256" key="8">
    <source>
        <dbReference type="ARBA" id="ARBA00023004"/>
    </source>
</evidence>
<dbReference type="Pfam" id="PF01529">
    <property type="entry name" value="DHHC"/>
    <property type="match status" value="1"/>
</dbReference>
<evidence type="ECO:0000256" key="3">
    <source>
        <dbReference type="ARBA" id="ARBA00010617"/>
    </source>
</evidence>
<keyword evidence="5" id="KW-0479">Metal-binding</keyword>
<keyword evidence="7" id="KW-0560">Oxidoreductase</keyword>
<dbReference type="Gene3D" id="1.10.630.10">
    <property type="entry name" value="Cytochrome P450"/>
    <property type="match status" value="2"/>
</dbReference>
<dbReference type="InterPro" id="IPR001594">
    <property type="entry name" value="Palmitoyltrfase_DHHC"/>
</dbReference>
<feature type="transmembrane region" description="Helical" evidence="12">
    <location>
        <begin position="215"/>
        <end position="238"/>
    </location>
</feature>
<keyword evidence="8" id="KW-0408">Iron</keyword>
<dbReference type="PANTHER" id="PTHR24286">
    <property type="entry name" value="CYTOCHROME P450 26"/>
    <property type="match status" value="1"/>
</dbReference>
<name>A0ABN8N2W1_9CNID</name>
<evidence type="ECO:0000256" key="4">
    <source>
        <dbReference type="ARBA" id="ARBA00022692"/>
    </source>
</evidence>
<proteinExistence type="inferred from homology"/>
<protein>
    <recommendedName>
        <fullName evidence="10">sterol 22-desaturase</fullName>
        <ecNumber evidence="10">1.14.19.41</ecNumber>
    </recommendedName>
</protein>
<evidence type="ECO:0000259" key="13">
    <source>
        <dbReference type="Pfam" id="PF01529"/>
    </source>
</evidence>
<gene>
    <name evidence="14" type="ORF">PLOB_00047835</name>
</gene>
<dbReference type="EMBL" id="CALNXK010000009">
    <property type="protein sequence ID" value="CAH3041662.1"/>
    <property type="molecule type" value="Genomic_DNA"/>
</dbReference>
<dbReference type="PANTHER" id="PTHR24286:SF228">
    <property type="entry name" value="C-22 STEROL DESATURASE ERG5"/>
    <property type="match status" value="1"/>
</dbReference>
<dbReference type="EC" id="1.14.19.41" evidence="10"/>
<dbReference type="InterPro" id="IPR036396">
    <property type="entry name" value="Cyt_P450_sf"/>
</dbReference>
<dbReference type="Pfam" id="PF00067">
    <property type="entry name" value="p450"/>
    <property type="match status" value="2"/>
</dbReference>
<feature type="transmembrane region" description="Helical" evidence="12">
    <location>
        <begin position="62"/>
        <end position="82"/>
    </location>
</feature>
<feature type="region of interest" description="Disordered" evidence="11">
    <location>
        <begin position="17"/>
        <end position="50"/>
    </location>
</feature>
<feature type="region of interest" description="Disordered" evidence="11">
    <location>
        <begin position="813"/>
        <end position="836"/>
    </location>
</feature>
<dbReference type="PRINTS" id="PR00465">
    <property type="entry name" value="EP450IV"/>
</dbReference>
<sequence length="1317" mass="150875">MAPRSVLIEKTSRFEDLARPVSSQDALRESGDSSGDNTSPQYQQTQHKKKLNMEAKNCHERILSRIFHVSLTTGIVLILVLKDTELRRACFSGNWLYVAGFFSLCFIGFIFYFVASCMDPGFAEISDQKSIMVTFEKTEEEHDSESQSDGDDAQESCKILATPPLGGSRLRRCGYCAILQPLRAKHCEDCGQCVRRYDHHCPWLGNCVGERNHRFFWCFLLTQCVLIAWATEITWYAFVHKKTWLGWFLSNGFLILAMFVLCLTFIVVSLLFCCHSYLMLTAQTTWEYMSRSRISYLKTLSEDVNPFDQGVFCNVYSFLCRCRTSVAANYDGTIHCAFSSQRVLHAHRRESQAANQDGETVPIPIPGSFSGRVPQIIELVTKGHHFFQKRMESLGSSVFKCSFFGAPFIAITDYEGMECFFDPRLVEKETGFGNFRFNQSLLGDHVPSMFENGDRHKQLKSFLIAVSQNMLRMGRLIPNIMDIMPEHLIKWNFKEGMGSLSQEEWEERILHLSMDVLSETMLGIRLSGHSFLQWRFEVLKEEKTCFGRPTGKYKKALHAFNHLKEAIANAPDINPVLKEADKAGLTEDEAVLEILWMLNFNAAPGTGAAMRSLAARLSIMTNEERKELKMEIRECLGTIGLNLKTLHKMRKLDNLVCEILRMYPPVALYFGIARRHFIMKSGSGTFKIQKGQKLVGNCHLAHRDKKVFEVPGCKDVNEFDPTRFKQKGLKSKLICFHGALSDPPSADNHKCTGTNVGYVIIKCFALYLISFCDWNLEEKPYWTDKSLVRYGNPDEPIRLKYFKYTRDKEELLLPDQPDSSSTEEEEADGPPPDISKAVPATMLQVYRRHMETSRTSGKEVLYSTMQVSPTCEVKEVPGQDRWKFLHIFQLIRTGQGYFYKRKKKYGSVFRVNMGVKGVHICDRTGIKVLFDMDKIYKEPAFGRLNYNISLLDGYTPSMFSNGVPHEKQKTFLMQICKIAQRNKIFETSIRIFKEYSKIWQNADHKMENKWELSIMNLTSDIFMEAFFGCRVDPNSMYKCLKGSWHKGSTLKNALAAASCLKQALRESPAVAEILRVGVQAGISEEQALMDMLFMLNFNAYGGVSGALRTCIARLYILENEYKDRMKREIITVMSNGQEFSKESLKEMPLLKNFILEVLRMHPPVPVFFGRARDNLNLETDSEKFRVRKDELLVGNVHMAHRDESIFDQPDTFMPSRFENKALINHIIFGYGPFNEEATAQNHRCPGQDITMTVLQVGVSHLVLNCEYALKEIPQWTGKTLRRVGCPDREFKLRYFKYKPAHEVAGSQVKVEEIAEVN</sequence>
<evidence type="ECO:0000256" key="5">
    <source>
        <dbReference type="ARBA" id="ARBA00022723"/>
    </source>
</evidence>
<evidence type="ECO:0000256" key="1">
    <source>
        <dbReference type="ARBA" id="ARBA00001971"/>
    </source>
</evidence>
<feature type="compositionally biased region" description="Polar residues" evidence="11">
    <location>
        <begin position="32"/>
        <end position="45"/>
    </location>
</feature>
<evidence type="ECO:0000256" key="2">
    <source>
        <dbReference type="ARBA" id="ARBA00004141"/>
    </source>
</evidence>
<feature type="transmembrane region" description="Helical" evidence="12">
    <location>
        <begin position="244"/>
        <end position="273"/>
    </location>
</feature>
<evidence type="ECO:0000256" key="10">
    <source>
        <dbReference type="ARBA" id="ARBA00039038"/>
    </source>
</evidence>
<keyword evidence="4 12" id="KW-0812">Transmembrane</keyword>
<evidence type="ECO:0000256" key="7">
    <source>
        <dbReference type="ARBA" id="ARBA00023002"/>
    </source>
</evidence>
<accession>A0ABN8N2W1</accession>
<dbReference type="CDD" id="cd11071">
    <property type="entry name" value="CYP74"/>
    <property type="match status" value="2"/>
</dbReference>
<dbReference type="InterPro" id="IPR001128">
    <property type="entry name" value="Cyt_P450"/>
</dbReference>
<organism evidence="14 15">
    <name type="scientific">Porites lobata</name>
    <dbReference type="NCBI Taxonomy" id="104759"/>
    <lineage>
        <taxon>Eukaryota</taxon>
        <taxon>Metazoa</taxon>
        <taxon>Cnidaria</taxon>
        <taxon>Anthozoa</taxon>
        <taxon>Hexacorallia</taxon>
        <taxon>Scleractinia</taxon>
        <taxon>Fungiina</taxon>
        <taxon>Poritidae</taxon>
        <taxon>Porites</taxon>
    </lineage>
</organism>
<feature type="transmembrane region" description="Helical" evidence="12">
    <location>
        <begin position="94"/>
        <end position="115"/>
    </location>
</feature>
<evidence type="ECO:0000256" key="11">
    <source>
        <dbReference type="SAM" id="MobiDB-lite"/>
    </source>
</evidence>
<dbReference type="InterPro" id="IPR002403">
    <property type="entry name" value="Cyt_P450_E_grp-IV"/>
</dbReference>
<evidence type="ECO:0000256" key="12">
    <source>
        <dbReference type="SAM" id="Phobius"/>
    </source>
</evidence>
<dbReference type="Proteomes" id="UP001159405">
    <property type="component" value="Unassembled WGS sequence"/>
</dbReference>
<reference evidence="14 15" key="1">
    <citation type="submission" date="2022-05" db="EMBL/GenBank/DDBJ databases">
        <authorList>
            <consortium name="Genoscope - CEA"/>
            <person name="William W."/>
        </authorList>
    </citation>
    <scope>NUCLEOTIDE SEQUENCE [LARGE SCALE GENOMIC DNA]</scope>
</reference>
<feature type="domain" description="Palmitoyltransferase DHHC" evidence="13">
    <location>
        <begin position="171"/>
        <end position="290"/>
    </location>
</feature>
<evidence type="ECO:0000256" key="9">
    <source>
        <dbReference type="ARBA" id="ARBA00023136"/>
    </source>
</evidence>
<comment type="cofactor">
    <cofactor evidence="1">
        <name>heme</name>
        <dbReference type="ChEBI" id="CHEBI:30413"/>
    </cofactor>
</comment>
<keyword evidence="15" id="KW-1185">Reference proteome</keyword>
<evidence type="ECO:0000313" key="15">
    <source>
        <dbReference type="Proteomes" id="UP001159405"/>
    </source>
</evidence>
<keyword evidence="9 12" id="KW-0472">Membrane</keyword>
<dbReference type="SUPFAM" id="SSF48264">
    <property type="entry name" value="Cytochrome P450"/>
    <property type="match status" value="2"/>
</dbReference>
<evidence type="ECO:0000313" key="14">
    <source>
        <dbReference type="EMBL" id="CAH3041662.1"/>
    </source>
</evidence>
<keyword evidence="6 12" id="KW-1133">Transmembrane helix</keyword>
<comment type="subcellular location">
    <subcellularLocation>
        <location evidence="2">Membrane</location>
        <topology evidence="2">Multi-pass membrane protein</topology>
    </subcellularLocation>
</comment>
<comment type="caution">
    <text evidence="14">The sequence shown here is derived from an EMBL/GenBank/DDBJ whole genome shotgun (WGS) entry which is preliminary data.</text>
</comment>
<evidence type="ECO:0000256" key="6">
    <source>
        <dbReference type="ARBA" id="ARBA00022989"/>
    </source>
</evidence>